<dbReference type="InterPro" id="IPR023299">
    <property type="entry name" value="ATPase_P-typ_cyto_dom_N"/>
</dbReference>
<dbReference type="PRINTS" id="PR00119">
    <property type="entry name" value="CATATPASE"/>
</dbReference>
<feature type="transmembrane region" description="Helical" evidence="13">
    <location>
        <begin position="383"/>
        <end position="405"/>
    </location>
</feature>
<dbReference type="Proteomes" id="UP000295493">
    <property type="component" value="Unassembled WGS sequence"/>
</dbReference>
<dbReference type="Gene3D" id="3.40.1110.10">
    <property type="entry name" value="Calcium-transporting ATPase, cytoplasmic domain N"/>
    <property type="match status" value="1"/>
</dbReference>
<dbReference type="GO" id="GO:0055070">
    <property type="term" value="P:copper ion homeostasis"/>
    <property type="evidence" value="ECO:0007669"/>
    <property type="project" value="TreeGrafter"/>
</dbReference>
<dbReference type="Pfam" id="PF04945">
    <property type="entry name" value="YHS"/>
    <property type="match status" value="1"/>
</dbReference>
<dbReference type="Gene3D" id="3.40.50.1000">
    <property type="entry name" value="HAD superfamily/HAD-like"/>
    <property type="match status" value="1"/>
</dbReference>
<feature type="transmembrane region" description="Helical" evidence="13">
    <location>
        <begin position="125"/>
        <end position="148"/>
    </location>
</feature>
<dbReference type="InterPro" id="IPR023214">
    <property type="entry name" value="HAD_sf"/>
</dbReference>
<dbReference type="NCBIfam" id="TIGR01525">
    <property type="entry name" value="ATPase-IB_hvy"/>
    <property type="match status" value="1"/>
</dbReference>
<dbReference type="InterPro" id="IPR011017">
    <property type="entry name" value="TRASH_dom"/>
</dbReference>
<dbReference type="PROSITE" id="PS00154">
    <property type="entry name" value="ATPASE_E1_E2"/>
    <property type="match status" value="1"/>
</dbReference>
<evidence type="ECO:0000256" key="1">
    <source>
        <dbReference type="ARBA" id="ARBA00004651"/>
    </source>
</evidence>
<dbReference type="SFLD" id="SFLDS00003">
    <property type="entry name" value="Haloacid_Dehalogenase"/>
    <property type="match status" value="1"/>
</dbReference>
<feature type="transmembrane region" description="Helical" evidence="13">
    <location>
        <begin position="160"/>
        <end position="178"/>
    </location>
</feature>
<dbReference type="InterPro" id="IPR012348">
    <property type="entry name" value="RNR-like"/>
</dbReference>
<keyword evidence="6 13" id="KW-0479">Metal-binding</keyword>
<dbReference type="GO" id="GO:0016887">
    <property type="term" value="F:ATP hydrolysis activity"/>
    <property type="evidence" value="ECO:0007669"/>
    <property type="project" value="InterPro"/>
</dbReference>
<keyword evidence="4 13" id="KW-1003">Cell membrane</keyword>
<evidence type="ECO:0000256" key="7">
    <source>
        <dbReference type="ARBA" id="ARBA00022741"/>
    </source>
</evidence>
<dbReference type="Pfam" id="PF00702">
    <property type="entry name" value="Hydrolase"/>
    <property type="match status" value="1"/>
</dbReference>
<dbReference type="InterPro" id="IPR018303">
    <property type="entry name" value="ATPase_P-typ_P_site"/>
</dbReference>
<dbReference type="NCBIfam" id="TIGR01511">
    <property type="entry name" value="ATPase-IB1_Cu"/>
    <property type="match status" value="1"/>
</dbReference>
<keyword evidence="8 13" id="KW-0067">ATP-binding</keyword>
<dbReference type="CDD" id="cd02094">
    <property type="entry name" value="P-type_ATPase_Cu-like"/>
    <property type="match status" value="1"/>
</dbReference>
<keyword evidence="12 13" id="KW-0472">Membrane</keyword>
<dbReference type="PRINTS" id="PR00943">
    <property type="entry name" value="CUATPASE"/>
</dbReference>
<evidence type="ECO:0000256" key="11">
    <source>
        <dbReference type="ARBA" id="ARBA00023065"/>
    </source>
</evidence>
<organism evidence="15 16">
    <name type="scientific">Stakelama pacifica</name>
    <dbReference type="NCBI Taxonomy" id="517720"/>
    <lineage>
        <taxon>Bacteria</taxon>
        <taxon>Pseudomonadati</taxon>
        <taxon>Pseudomonadota</taxon>
        <taxon>Alphaproteobacteria</taxon>
        <taxon>Sphingomonadales</taxon>
        <taxon>Sphingomonadaceae</taxon>
        <taxon>Stakelama</taxon>
    </lineage>
</organism>
<dbReference type="PANTHER" id="PTHR43520">
    <property type="entry name" value="ATP7, ISOFORM B"/>
    <property type="match status" value="1"/>
</dbReference>
<dbReference type="FunFam" id="2.70.150.10:FF:000020">
    <property type="entry name" value="Copper-exporting P-type ATPase A"/>
    <property type="match status" value="1"/>
</dbReference>
<dbReference type="FunFam" id="3.40.50.1000:FF:000020">
    <property type="entry name" value="Probable cation-transporting P-type ATPase"/>
    <property type="match status" value="1"/>
</dbReference>
<keyword evidence="5 13" id="KW-0812">Transmembrane</keyword>
<feature type="transmembrane region" description="Helical" evidence="13">
    <location>
        <begin position="752"/>
        <end position="774"/>
    </location>
</feature>
<dbReference type="GO" id="GO:0005524">
    <property type="term" value="F:ATP binding"/>
    <property type="evidence" value="ECO:0007669"/>
    <property type="project" value="UniProtKB-UniRule"/>
</dbReference>
<dbReference type="Gene3D" id="2.70.150.10">
    <property type="entry name" value="Calcium-transporting ATPase, cytoplasmic transduction domain A"/>
    <property type="match status" value="1"/>
</dbReference>
<name>A0A4R6FT47_9SPHN</name>
<dbReference type="SMART" id="SM00746">
    <property type="entry name" value="TRASH"/>
    <property type="match status" value="1"/>
</dbReference>
<dbReference type="SUPFAM" id="SSF81665">
    <property type="entry name" value="Calcium ATPase, transmembrane domain M"/>
    <property type="match status" value="1"/>
</dbReference>
<reference evidence="15 16" key="1">
    <citation type="submission" date="2019-03" db="EMBL/GenBank/DDBJ databases">
        <title>Genomic Encyclopedia of Type Strains, Phase IV (KMG-IV): sequencing the most valuable type-strain genomes for metagenomic binning, comparative biology and taxonomic classification.</title>
        <authorList>
            <person name="Goeker M."/>
        </authorList>
    </citation>
    <scope>NUCLEOTIDE SEQUENCE [LARGE SCALE GENOMIC DNA]</scope>
    <source>
        <strain evidence="15 16">DSM 25059</strain>
    </source>
</reference>
<dbReference type="RefSeq" id="WP_133494783.1">
    <property type="nucleotide sequence ID" value="NZ_BMLU01000003.1"/>
</dbReference>
<dbReference type="InterPro" id="IPR008250">
    <property type="entry name" value="ATPase_P-typ_transduc_dom_A_sf"/>
</dbReference>
<comment type="subcellular location">
    <subcellularLocation>
        <location evidence="1">Cell membrane</location>
        <topology evidence="1">Multi-pass membrane protein</topology>
    </subcellularLocation>
</comment>
<dbReference type="InterPro" id="IPR023298">
    <property type="entry name" value="ATPase_P-typ_TM_dom_sf"/>
</dbReference>
<evidence type="ECO:0000256" key="9">
    <source>
        <dbReference type="ARBA" id="ARBA00022967"/>
    </source>
</evidence>
<dbReference type="PANTHER" id="PTHR43520:SF8">
    <property type="entry name" value="P-TYPE CU(+) TRANSPORTER"/>
    <property type="match status" value="1"/>
</dbReference>
<dbReference type="Gene3D" id="1.10.620.20">
    <property type="entry name" value="Ribonucleotide Reductase, subunit A"/>
    <property type="match status" value="1"/>
</dbReference>
<proteinExistence type="inferred from homology"/>
<keyword evidence="10 13" id="KW-1133">Transmembrane helix</keyword>
<keyword evidence="9" id="KW-1278">Translocase</keyword>
<feature type="transmembrane region" description="Helical" evidence="13">
    <location>
        <begin position="411"/>
        <end position="434"/>
    </location>
</feature>
<dbReference type="NCBIfam" id="TIGR01494">
    <property type="entry name" value="ATPase_P-type"/>
    <property type="match status" value="1"/>
</dbReference>
<dbReference type="InterPro" id="IPR001757">
    <property type="entry name" value="P_typ_ATPase"/>
</dbReference>
<feature type="domain" description="TRASH" evidence="14">
    <location>
        <begin position="21"/>
        <end position="59"/>
    </location>
</feature>
<keyword evidence="11" id="KW-0406">Ion transport</keyword>
<protein>
    <submittedName>
        <fullName evidence="15">Cu+-exporting ATPase</fullName>
    </submittedName>
</protein>
<dbReference type="EMBL" id="SNWD01000003">
    <property type="protein sequence ID" value="TDN84370.1"/>
    <property type="molecule type" value="Genomic_DNA"/>
</dbReference>
<evidence type="ECO:0000256" key="3">
    <source>
        <dbReference type="ARBA" id="ARBA00022448"/>
    </source>
</evidence>
<dbReference type="InterPro" id="IPR044492">
    <property type="entry name" value="P_typ_ATPase_HD_dom"/>
</dbReference>
<evidence type="ECO:0000256" key="8">
    <source>
        <dbReference type="ARBA" id="ARBA00022840"/>
    </source>
</evidence>
<dbReference type="SFLD" id="SFLDG00002">
    <property type="entry name" value="C1.7:_P-type_atpase_like"/>
    <property type="match status" value="1"/>
</dbReference>
<dbReference type="InterPro" id="IPR059000">
    <property type="entry name" value="ATPase_P-type_domA"/>
</dbReference>
<comment type="caution">
    <text evidence="15">The sequence shown here is derived from an EMBL/GenBank/DDBJ whole genome shotgun (WGS) entry which is preliminary data.</text>
</comment>
<evidence type="ECO:0000256" key="5">
    <source>
        <dbReference type="ARBA" id="ARBA00022692"/>
    </source>
</evidence>
<dbReference type="GO" id="GO:0060003">
    <property type="term" value="P:copper ion export"/>
    <property type="evidence" value="ECO:0007669"/>
    <property type="project" value="UniProtKB-ARBA"/>
</dbReference>
<evidence type="ECO:0000256" key="4">
    <source>
        <dbReference type="ARBA" id="ARBA00022475"/>
    </source>
</evidence>
<evidence type="ECO:0000256" key="10">
    <source>
        <dbReference type="ARBA" id="ARBA00022989"/>
    </source>
</evidence>
<keyword evidence="16" id="KW-1185">Reference proteome</keyword>
<dbReference type="GO" id="GO:0005507">
    <property type="term" value="F:copper ion binding"/>
    <property type="evidence" value="ECO:0007669"/>
    <property type="project" value="TreeGrafter"/>
</dbReference>
<dbReference type="SUPFAM" id="SSF47240">
    <property type="entry name" value="Ferritin-like"/>
    <property type="match status" value="1"/>
</dbReference>
<dbReference type="InterPro" id="IPR007029">
    <property type="entry name" value="YHS_dom"/>
</dbReference>
<dbReference type="GO" id="GO:0016491">
    <property type="term" value="F:oxidoreductase activity"/>
    <property type="evidence" value="ECO:0007669"/>
    <property type="project" value="InterPro"/>
</dbReference>
<evidence type="ECO:0000256" key="12">
    <source>
        <dbReference type="ARBA" id="ARBA00023136"/>
    </source>
</evidence>
<keyword evidence="3" id="KW-0813">Transport</keyword>
<feature type="transmembrane region" description="Helical" evidence="13">
    <location>
        <begin position="190"/>
        <end position="210"/>
    </location>
</feature>
<evidence type="ECO:0000256" key="2">
    <source>
        <dbReference type="ARBA" id="ARBA00006024"/>
    </source>
</evidence>
<dbReference type="OrthoDB" id="9813266at2"/>
<sequence length="794" mass="83758">MPQADDEHAIGAVATPGTAVDPVCGMEVEIEGAAHVAEHEGTRHYFCSGRCHDKFLADPDLYLSGRHLDAVEDVREGTIYTCPMHPEIRQPGPGSCPICGMALEPETISLDEGPDPELVDMRRRFWVSALLTLPLFIYAMGDMVPGIGFDRLIAPESAQWAQLLLASPVVLWGAWPFFVRAWQSLRTRNLNMFTLIGFGVAIAYLFSLVATLAPDMFPEAFRDHSGRVGVYYEAAAVITTLVLLGQVLELKARGSTSSALRALLELAPPTAVKIFGGGDEREVPLDQLVTGDRLRVRPGDKVPVDGEIEEGASAVDESMISGEPLPVAKKAGDPVIGGTVNQTGGFVMRATNVGKDTMLSKIVQMVAAAQRSRAPIQRLADQVAGWFVPVVIGIAAVTFAVWAFWGPAPALAYALVNAIAVLIIACPCALGLATPMSIMTGTGKGAQHGILIRNAEALETLEKIDTLVVDKTGTLTMGKPDLVAVTPMAGIDEAEFLSAVAAVEMGSEHPLAHAIVEGARGRGISPASATALSSTTGEGVEATVGERRVAIGNEKLMQSVGITDEDWLASARDGREQGRTVMFVAFDGQPAGLLAVADPIKPTSASAIAALHQRGIRVVMLTGDSRATAEAVAREMGIDEVHANVSPEDKHRRIEELKAEGRRVAMAGDGINDAPALAAADVGIAMGTGTDVAIESAGVTLVRGDLTGVVQAIVLSRATMRNIRQNLFFAFAYNTLGIPVAAGVLFPFTGLLLNPMIAAAAMSLSSVSVIGNALRLRRLRLSASQTSSPEESVW</sequence>
<evidence type="ECO:0000313" key="15">
    <source>
        <dbReference type="EMBL" id="TDN84370.1"/>
    </source>
</evidence>
<accession>A0A4R6FT47</accession>
<dbReference type="AlphaFoldDB" id="A0A4R6FT47"/>
<dbReference type="SUPFAM" id="SSF56784">
    <property type="entry name" value="HAD-like"/>
    <property type="match status" value="1"/>
</dbReference>
<dbReference type="SFLD" id="SFLDF00027">
    <property type="entry name" value="p-type_atpase"/>
    <property type="match status" value="1"/>
</dbReference>
<evidence type="ECO:0000256" key="6">
    <source>
        <dbReference type="ARBA" id="ARBA00022723"/>
    </source>
</evidence>
<dbReference type="GO" id="GO:0043682">
    <property type="term" value="F:P-type divalent copper transporter activity"/>
    <property type="evidence" value="ECO:0007669"/>
    <property type="project" value="TreeGrafter"/>
</dbReference>
<dbReference type="Pfam" id="PF19335">
    <property type="entry name" value="HMBD"/>
    <property type="match status" value="1"/>
</dbReference>
<feature type="transmembrane region" description="Helical" evidence="13">
    <location>
        <begin position="230"/>
        <end position="248"/>
    </location>
</feature>
<keyword evidence="7 13" id="KW-0547">Nucleotide-binding</keyword>
<dbReference type="GO" id="GO:0005886">
    <property type="term" value="C:plasma membrane"/>
    <property type="evidence" value="ECO:0007669"/>
    <property type="project" value="UniProtKB-SubCell"/>
</dbReference>
<evidence type="ECO:0000313" key="16">
    <source>
        <dbReference type="Proteomes" id="UP000295493"/>
    </source>
</evidence>
<dbReference type="Pfam" id="PF00122">
    <property type="entry name" value="E1-E2_ATPase"/>
    <property type="match status" value="1"/>
</dbReference>
<dbReference type="InterPro" id="IPR036412">
    <property type="entry name" value="HAD-like_sf"/>
</dbReference>
<evidence type="ECO:0000256" key="13">
    <source>
        <dbReference type="RuleBase" id="RU362081"/>
    </source>
</evidence>
<feature type="transmembrane region" description="Helical" evidence="13">
    <location>
        <begin position="727"/>
        <end position="746"/>
    </location>
</feature>
<dbReference type="SUPFAM" id="SSF81653">
    <property type="entry name" value="Calcium ATPase, transduction domain A"/>
    <property type="match status" value="1"/>
</dbReference>
<dbReference type="InterPro" id="IPR045800">
    <property type="entry name" value="HMBD"/>
</dbReference>
<dbReference type="InterPro" id="IPR009078">
    <property type="entry name" value="Ferritin-like_SF"/>
</dbReference>
<gene>
    <name evidence="15" type="ORF">EV664_1039</name>
</gene>
<comment type="similarity">
    <text evidence="2 13">Belongs to the cation transport ATPase (P-type) (TC 3.A.3) family. Type IB subfamily.</text>
</comment>
<dbReference type="InterPro" id="IPR027256">
    <property type="entry name" value="P-typ_ATPase_IB"/>
</dbReference>
<evidence type="ECO:0000259" key="14">
    <source>
        <dbReference type="SMART" id="SM00746"/>
    </source>
</evidence>